<gene>
    <name evidence="2" type="ORF">J8F10_11520</name>
</gene>
<dbReference type="RefSeq" id="WP_210653965.1">
    <property type="nucleotide sequence ID" value="NZ_JAGKQQ010000001.1"/>
</dbReference>
<evidence type="ECO:0000313" key="3">
    <source>
        <dbReference type="Proteomes" id="UP000676565"/>
    </source>
</evidence>
<dbReference type="EMBL" id="JAGKQQ010000001">
    <property type="protein sequence ID" value="MBP3955914.1"/>
    <property type="molecule type" value="Genomic_DNA"/>
</dbReference>
<reference evidence="2 3" key="1">
    <citation type="submission" date="2021-04" db="EMBL/GenBank/DDBJ databases">
        <authorList>
            <person name="Ivanova A."/>
        </authorList>
    </citation>
    <scope>NUCLEOTIDE SEQUENCE [LARGE SCALE GENOMIC DNA]</scope>
    <source>
        <strain evidence="2 3">G18</strain>
    </source>
</reference>
<dbReference type="PANTHER" id="PTHR43245">
    <property type="entry name" value="BIFUNCTIONAL POLYMYXIN RESISTANCE PROTEIN ARNA"/>
    <property type="match status" value="1"/>
</dbReference>
<proteinExistence type="predicted"/>
<keyword evidence="3" id="KW-1185">Reference proteome</keyword>
<evidence type="ECO:0000259" key="1">
    <source>
        <dbReference type="Pfam" id="PF01370"/>
    </source>
</evidence>
<dbReference type="Gene3D" id="3.40.50.720">
    <property type="entry name" value="NAD(P)-binding Rossmann-like Domain"/>
    <property type="match status" value="2"/>
</dbReference>
<dbReference type="InterPro" id="IPR036291">
    <property type="entry name" value="NAD(P)-bd_dom_sf"/>
</dbReference>
<dbReference type="SUPFAM" id="SSF51735">
    <property type="entry name" value="NAD(P)-binding Rossmann-fold domains"/>
    <property type="match status" value="1"/>
</dbReference>
<protein>
    <submittedName>
        <fullName evidence="2">NAD(P)-dependent oxidoreductase</fullName>
    </submittedName>
</protein>
<organism evidence="2 3">
    <name type="scientific">Gemmata palustris</name>
    <dbReference type="NCBI Taxonomy" id="2822762"/>
    <lineage>
        <taxon>Bacteria</taxon>
        <taxon>Pseudomonadati</taxon>
        <taxon>Planctomycetota</taxon>
        <taxon>Planctomycetia</taxon>
        <taxon>Gemmatales</taxon>
        <taxon>Gemmataceae</taxon>
        <taxon>Gemmata</taxon>
    </lineage>
</organism>
<dbReference type="Pfam" id="PF01370">
    <property type="entry name" value="Epimerase"/>
    <property type="match status" value="1"/>
</dbReference>
<sequence>MAVETSSWRGRRVLVTGYTGFLGGAVARELLAAGAEVVGLVHERAESDIFGSGPGGRVHFIRGRADNVFRLHSAMAVHEVSAVFHLCSSDPFGEDRSTPAVLQAANLYSRRVPVVTARPLQQIALARTAETHADGLSVARFGAVFGPGDRKLFRTVPAAALGLISGGFTLPPDGPANDLVFVRDAARACLRVAEDVAKHGPGDYPFRSGWQMSDRQIAVAFRAEFAGAAPGWTESAPPANPLGWAPARSFCEAVTETLTWYREFLRAGAGSQVRVAA</sequence>
<comment type="caution">
    <text evidence="2">The sequence shown here is derived from an EMBL/GenBank/DDBJ whole genome shotgun (WGS) entry which is preliminary data.</text>
</comment>
<dbReference type="PANTHER" id="PTHR43245:SF13">
    <property type="entry name" value="UDP-D-APIOSE_UDP-D-XYLOSE SYNTHASE 2"/>
    <property type="match status" value="1"/>
</dbReference>
<dbReference type="InterPro" id="IPR001509">
    <property type="entry name" value="Epimerase_deHydtase"/>
</dbReference>
<dbReference type="Proteomes" id="UP000676565">
    <property type="component" value="Unassembled WGS sequence"/>
</dbReference>
<feature type="domain" description="NAD-dependent epimerase/dehydratase" evidence="1">
    <location>
        <begin position="13"/>
        <end position="91"/>
    </location>
</feature>
<accession>A0ABS5BQB8</accession>
<dbReference type="InterPro" id="IPR050177">
    <property type="entry name" value="Lipid_A_modif_metabolic_enz"/>
</dbReference>
<evidence type="ECO:0000313" key="2">
    <source>
        <dbReference type="EMBL" id="MBP3955914.1"/>
    </source>
</evidence>
<name>A0ABS5BQB8_9BACT</name>